<accession>A0A9X1ZVT2</accession>
<dbReference type="RefSeq" id="WP_249603517.1">
    <property type="nucleotide sequence ID" value="NZ_JAKHSK010000059.1"/>
</dbReference>
<dbReference type="AlphaFoldDB" id="A0A9X1ZVT2"/>
<evidence type="ECO:0000313" key="1">
    <source>
        <dbReference type="EMBL" id="MCL6220839.1"/>
    </source>
</evidence>
<proteinExistence type="predicted"/>
<protein>
    <submittedName>
        <fullName evidence="1">Uncharacterized protein</fullName>
    </submittedName>
</protein>
<reference evidence="1" key="1">
    <citation type="submission" date="2022-01" db="EMBL/GenBank/DDBJ databases">
        <title>Genome sequencing of Zunongwangia sp. M21534 genome.</title>
        <authorList>
            <person name="Chen Y."/>
            <person name="Dong C."/>
            <person name="Shao Z."/>
        </authorList>
    </citation>
    <scope>NUCLEOTIDE SEQUENCE</scope>
    <source>
        <strain evidence="1">MCCC M21534</strain>
    </source>
</reference>
<organism evidence="1 2">
    <name type="scientific">Zunongwangia pacifica</name>
    <dbReference type="NCBI Taxonomy" id="2911062"/>
    <lineage>
        <taxon>Bacteria</taxon>
        <taxon>Pseudomonadati</taxon>
        <taxon>Bacteroidota</taxon>
        <taxon>Flavobacteriia</taxon>
        <taxon>Flavobacteriales</taxon>
        <taxon>Flavobacteriaceae</taxon>
        <taxon>Zunongwangia</taxon>
    </lineage>
</organism>
<sequence length="159" mass="18527">MKVISIALFLILNVFTIEQNDTPIYVEGKCYKGYIFLESTKSHMLDSSFERFTPTKEDVASLESKLKKRIKGINKNEPNQGNGCPIIHRKLNKYNRQYLGYINENGHKVIWVNFIWKKSCPQNWSKEIVTILDGCSHYWNIDFDVEKDSFSEIKVNGRG</sequence>
<gene>
    <name evidence="1" type="ORF">L1967_21315</name>
</gene>
<dbReference type="Proteomes" id="UP001139521">
    <property type="component" value="Unassembled WGS sequence"/>
</dbReference>
<dbReference type="EMBL" id="JAKHSK010000059">
    <property type="protein sequence ID" value="MCL6220839.1"/>
    <property type="molecule type" value="Genomic_DNA"/>
</dbReference>
<evidence type="ECO:0000313" key="2">
    <source>
        <dbReference type="Proteomes" id="UP001139521"/>
    </source>
</evidence>
<comment type="caution">
    <text evidence="1">The sequence shown here is derived from an EMBL/GenBank/DDBJ whole genome shotgun (WGS) entry which is preliminary data.</text>
</comment>
<name>A0A9X1ZVT2_9FLAO</name>
<keyword evidence="2" id="KW-1185">Reference proteome</keyword>